<feature type="region of interest" description="Disordered" evidence="1">
    <location>
        <begin position="1"/>
        <end position="60"/>
    </location>
</feature>
<protein>
    <submittedName>
        <fullName evidence="3">Uncharacterized protein</fullName>
    </submittedName>
</protein>
<evidence type="ECO:0000256" key="1">
    <source>
        <dbReference type="SAM" id="MobiDB-lite"/>
    </source>
</evidence>
<feature type="transmembrane region" description="Helical" evidence="2">
    <location>
        <begin position="78"/>
        <end position="97"/>
    </location>
</feature>
<evidence type="ECO:0000256" key="2">
    <source>
        <dbReference type="SAM" id="Phobius"/>
    </source>
</evidence>
<comment type="caution">
    <text evidence="3">The sequence shown here is derived from an EMBL/GenBank/DDBJ whole genome shotgun (WGS) entry which is preliminary data.</text>
</comment>
<organism evidence="3 4">
    <name type="scientific">Zea mays</name>
    <name type="common">Maize</name>
    <dbReference type="NCBI Taxonomy" id="4577"/>
    <lineage>
        <taxon>Eukaryota</taxon>
        <taxon>Viridiplantae</taxon>
        <taxon>Streptophyta</taxon>
        <taxon>Embryophyta</taxon>
        <taxon>Tracheophyta</taxon>
        <taxon>Spermatophyta</taxon>
        <taxon>Magnoliopsida</taxon>
        <taxon>Liliopsida</taxon>
        <taxon>Poales</taxon>
        <taxon>Poaceae</taxon>
        <taxon>PACMAD clade</taxon>
        <taxon>Panicoideae</taxon>
        <taxon>Andropogonodae</taxon>
        <taxon>Andropogoneae</taxon>
        <taxon>Tripsacinae</taxon>
        <taxon>Zea</taxon>
    </lineage>
</organism>
<gene>
    <name evidence="3" type="ORF">Zm00014a_025244</name>
</gene>
<reference evidence="3 4" key="1">
    <citation type="journal article" date="2018" name="Nat. Genet.">
        <title>Extensive intraspecific gene order and gene structural variations between Mo17 and other maize genomes.</title>
        <authorList>
            <person name="Sun S."/>
            <person name="Zhou Y."/>
            <person name="Chen J."/>
            <person name="Shi J."/>
            <person name="Zhao H."/>
            <person name="Zhao H."/>
            <person name="Song W."/>
            <person name="Zhang M."/>
            <person name="Cui Y."/>
            <person name="Dong X."/>
            <person name="Liu H."/>
            <person name="Ma X."/>
            <person name="Jiao Y."/>
            <person name="Wang B."/>
            <person name="Wei X."/>
            <person name="Stein J.C."/>
            <person name="Glaubitz J.C."/>
            <person name="Lu F."/>
            <person name="Yu G."/>
            <person name="Liang C."/>
            <person name="Fengler K."/>
            <person name="Li B."/>
            <person name="Rafalski A."/>
            <person name="Schnable P.S."/>
            <person name="Ware D.H."/>
            <person name="Buckler E.S."/>
            <person name="Lai J."/>
        </authorList>
    </citation>
    <scope>NUCLEOTIDE SEQUENCE [LARGE SCALE GENOMIC DNA]</scope>
    <source>
        <strain evidence="4">cv. Missouri 17</strain>
        <tissue evidence="3">Seedling</tissue>
    </source>
</reference>
<dbReference type="EMBL" id="NCVQ01000009">
    <property type="protein sequence ID" value="PWZ12029.1"/>
    <property type="molecule type" value="Genomic_DNA"/>
</dbReference>
<proteinExistence type="predicted"/>
<sequence>MEAQRPFMQMKDERDLNERTTGGQGRRTPSALCLGSSTGPWSPLQPAPSTQTKDLPPTDQYAEQGNDLWLPLSFAFQFYPMLLFAEMYCSIFTLAAFRPLKRSVCLCKKDDDVSSIGKQTQSTYICYCRKQTAEQATRK</sequence>
<keyword evidence="2" id="KW-0472">Membrane</keyword>
<dbReference type="Proteomes" id="UP000251960">
    <property type="component" value="Chromosome 8"/>
</dbReference>
<accession>A0A3L6DU97</accession>
<evidence type="ECO:0000313" key="4">
    <source>
        <dbReference type="Proteomes" id="UP000251960"/>
    </source>
</evidence>
<dbReference type="AlphaFoldDB" id="A0A3L6DU97"/>
<evidence type="ECO:0000313" key="3">
    <source>
        <dbReference type="EMBL" id="PWZ12029.1"/>
    </source>
</evidence>
<keyword evidence="2" id="KW-0812">Transmembrane</keyword>
<keyword evidence="2" id="KW-1133">Transmembrane helix</keyword>
<name>A0A3L6DU97_MAIZE</name>